<evidence type="ECO:0000313" key="2">
    <source>
        <dbReference type="EMBL" id="GAA4197309.1"/>
    </source>
</evidence>
<dbReference type="EMBL" id="BAABAQ010000008">
    <property type="protein sequence ID" value="GAA4197309.1"/>
    <property type="molecule type" value="Genomic_DNA"/>
</dbReference>
<evidence type="ECO:0008006" key="4">
    <source>
        <dbReference type="Google" id="ProtNLM"/>
    </source>
</evidence>
<protein>
    <recommendedName>
        <fullName evidence="4">Hemophore-related protein</fullName>
    </recommendedName>
</protein>
<dbReference type="Proteomes" id="UP001501251">
    <property type="component" value="Unassembled WGS sequence"/>
</dbReference>
<evidence type="ECO:0000256" key="1">
    <source>
        <dbReference type="SAM" id="SignalP"/>
    </source>
</evidence>
<gene>
    <name evidence="2" type="ORF">GCM10022252_46030</name>
</gene>
<keyword evidence="1" id="KW-0732">Signal</keyword>
<proteinExistence type="predicted"/>
<evidence type="ECO:0000313" key="3">
    <source>
        <dbReference type="Proteomes" id="UP001501251"/>
    </source>
</evidence>
<comment type="caution">
    <text evidence="2">The sequence shown here is derived from an EMBL/GenBank/DDBJ whole genome shotgun (WGS) entry which is preliminary data.</text>
</comment>
<organism evidence="2 3">
    <name type="scientific">Streptosporangium oxazolinicum</name>
    <dbReference type="NCBI Taxonomy" id="909287"/>
    <lineage>
        <taxon>Bacteria</taxon>
        <taxon>Bacillati</taxon>
        <taxon>Actinomycetota</taxon>
        <taxon>Actinomycetes</taxon>
        <taxon>Streptosporangiales</taxon>
        <taxon>Streptosporangiaceae</taxon>
        <taxon>Streptosporangium</taxon>
    </lineage>
</organism>
<keyword evidence="3" id="KW-1185">Reference proteome</keyword>
<feature type="signal peptide" evidence="1">
    <location>
        <begin position="1"/>
        <end position="43"/>
    </location>
</feature>
<reference evidence="3" key="1">
    <citation type="journal article" date="2019" name="Int. J. Syst. Evol. Microbiol.">
        <title>The Global Catalogue of Microorganisms (GCM) 10K type strain sequencing project: providing services to taxonomists for standard genome sequencing and annotation.</title>
        <authorList>
            <consortium name="The Broad Institute Genomics Platform"/>
            <consortium name="The Broad Institute Genome Sequencing Center for Infectious Disease"/>
            <person name="Wu L."/>
            <person name="Ma J."/>
        </authorList>
    </citation>
    <scope>NUCLEOTIDE SEQUENCE [LARGE SCALE GENOMIC DNA]</scope>
    <source>
        <strain evidence="3">JCM 17388</strain>
    </source>
</reference>
<sequence>MPINPQHQREHPMHTRITVTSLAALGLIATLATVGATATTAVAATSAPAPCAQEYLAMLNAEDALTNVDNLPEVKAAHAALLKAGAAADIDQLSQKMALQQLGVKAPSLDPAAKKMVDAYNAAGAKYVQVRDAALLKVAPKRQNSRESLKKCLSAHS</sequence>
<accession>A0ABP8B3P1</accession>
<feature type="chain" id="PRO_5047043942" description="Hemophore-related protein" evidence="1">
    <location>
        <begin position="44"/>
        <end position="157"/>
    </location>
</feature>
<name>A0ABP8B3P1_9ACTN</name>